<evidence type="ECO:0000256" key="1">
    <source>
        <dbReference type="SAM" id="Phobius"/>
    </source>
</evidence>
<accession>A0ABU8IES0</accession>
<evidence type="ECO:0000313" key="3">
    <source>
        <dbReference type="Proteomes" id="UP000195139"/>
    </source>
</evidence>
<reference evidence="2" key="1">
    <citation type="submission" date="2018-07" db="EMBL/GenBank/DDBJ databases">
        <title>The Genome Sequence of Enterococcus sp. DIV0659b.</title>
        <authorList>
            <consortium name="The Broad Institute Genomics Platform"/>
            <consortium name="The Broad Institute Genomic Center for Infectious Diseases"/>
            <person name="Earl A."/>
            <person name="Manson A."/>
            <person name="Schwartman J."/>
            <person name="Gilmore M."/>
            <person name="Abouelleil A."/>
            <person name="Cao P."/>
            <person name="Chapman S."/>
            <person name="Cusick C."/>
            <person name="Shea T."/>
            <person name="Young S."/>
            <person name="Neafsey D."/>
            <person name="Nusbaum C."/>
            <person name="Birren B."/>
        </authorList>
    </citation>
    <scope>NUCLEOTIDE SEQUENCE [LARGE SCALE GENOMIC DNA]</scope>
    <source>
        <strain evidence="2">4G2_DIV0659</strain>
    </source>
</reference>
<keyword evidence="1" id="KW-1133">Transmembrane helix</keyword>
<keyword evidence="1" id="KW-0812">Transmembrane</keyword>
<organism evidence="2 3">
    <name type="scientific">Candidatus Enterococcus mansonii</name>
    <dbReference type="NCBI Taxonomy" id="1834181"/>
    <lineage>
        <taxon>Bacteria</taxon>
        <taxon>Bacillati</taxon>
        <taxon>Bacillota</taxon>
        <taxon>Bacilli</taxon>
        <taxon>Lactobacillales</taxon>
        <taxon>Enterococcaceae</taxon>
        <taxon>Enterococcus</taxon>
    </lineage>
</organism>
<name>A0ABU8IES0_9ENTE</name>
<evidence type="ECO:0000313" key="2">
    <source>
        <dbReference type="EMBL" id="MEI5994175.1"/>
    </source>
</evidence>
<proteinExistence type="predicted"/>
<keyword evidence="3" id="KW-1185">Reference proteome</keyword>
<dbReference type="EMBL" id="NGLE02000001">
    <property type="protein sequence ID" value="MEI5994175.1"/>
    <property type="molecule type" value="Genomic_DNA"/>
</dbReference>
<gene>
    <name evidence="2" type="ORF">A5880_001733</name>
</gene>
<feature type="transmembrane region" description="Helical" evidence="1">
    <location>
        <begin position="21"/>
        <end position="40"/>
    </location>
</feature>
<dbReference type="Proteomes" id="UP000195139">
    <property type="component" value="Unassembled WGS sequence"/>
</dbReference>
<keyword evidence="1" id="KW-0472">Membrane</keyword>
<comment type="caution">
    <text evidence="2">The sequence shown here is derived from an EMBL/GenBank/DDBJ whole genome shotgun (WGS) entry which is preliminary data.</text>
</comment>
<protein>
    <submittedName>
        <fullName evidence="2">Uncharacterized protein</fullName>
    </submittedName>
</protein>
<sequence>MNMKNMWTIALETYKQKVESRVFIIMLLVLVGGTFFGMNYEGIFKSEEPSKENVLVVSKQEQVVSTLQKASADLNVSFLKAGNTLVKAEKKLKKQVVRRS</sequence>